<dbReference type="GO" id="GO:0004803">
    <property type="term" value="F:transposase activity"/>
    <property type="evidence" value="ECO:0007669"/>
    <property type="project" value="InterPro"/>
</dbReference>
<reference evidence="2" key="1">
    <citation type="submission" date="2020-11" db="EMBL/GenBank/DDBJ databases">
        <title>Genome of Flavobacterium soyangense.</title>
        <authorList>
            <person name="Liu Q."/>
            <person name="Xin Y.-H."/>
        </authorList>
    </citation>
    <scope>NUCLEOTIDE SEQUENCE</scope>
    <source>
        <strain evidence="2">CGMCC 1.13493</strain>
    </source>
</reference>
<dbReference type="SMART" id="SM01321">
    <property type="entry name" value="Y1_Tnp"/>
    <property type="match status" value="1"/>
</dbReference>
<dbReference type="EMBL" id="JADHEC010000010">
    <property type="protein sequence ID" value="MBF2708257.1"/>
    <property type="molecule type" value="Genomic_DNA"/>
</dbReference>
<dbReference type="GO" id="GO:0003677">
    <property type="term" value="F:DNA binding"/>
    <property type="evidence" value="ECO:0007669"/>
    <property type="project" value="InterPro"/>
</dbReference>
<dbReference type="InterPro" id="IPR002686">
    <property type="entry name" value="Transposase_17"/>
</dbReference>
<dbReference type="Gene3D" id="3.30.70.1290">
    <property type="entry name" value="Transposase IS200-like"/>
    <property type="match status" value="1"/>
</dbReference>
<dbReference type="PANTHER" id="PTHR34322">
    <property type="entry name" value="TRANSPOSASE, Y1_TNP DOMAIN-CONTAINING"/>
    <property type="match status" value="1"/>
</dbReference>
<gene>
    <name evidence="2" type="ORF">IR213_06595</name>
</gene>
<dbReference type="AlphaFoldDB" id="A0A930XVM0"/>
<dbReference type="InterPro" id="IPR036515">
    <property type="entry name" value="Transposase_17_sf"/>
</dbReference>
<comment type="caution">
    <text evidence="2">The sequence shown here is derived from an EMBL/GenBank/DDBJ whole genome shotgun (WGS) entry which is preliminary data.</text>
</comment>
<dbReference type="PANTHER" id="PTHR34322:SF2">
    <property type="entry name" value="TRANSPOSASE IS200-LIKE DOMAIN-CONTAINING PROTEIN"/>
    <property type="match status" value="1"/>
</dbReference>
<dbReference type="SUPFAM" id="SSF143422">
    <property type="entry name" value="Transposase IS200-like"/>
    <property type="match status" value="1"/>
</dbReference>
<proteinExistence type="predicted"/>
<keyword evidence="3" id="KW-1185">Reference proteome</keyword>
<dbReference type="RefSeq" id="WP_194311513.1">
    <property type="nucleotide sequence ID" value="NZ_JADHEC010000010.1"/>
</dbReference>
<dbReference type="Proteomes" id="UP000646211">
    <property type="component" value="Unassembled WGS sequence"/>
</dbReference>
<dbReference type="GO" id="GO:0006313">
    <property type="term" value="P:DNA transposition"/>
    <property type="evidence" value="ECO:0007669"/>
    <property type="project" value="InterPro"/>
</dbReference>
<accession>A0A930XVM0</accession>
<evidence type="ECO:0000313" key="2">
    <source>
        <dbReference type="EMBL" id="MBF2708257.1"/>
    </source>
</evidence>
<name>A0A930XVM0_9FLAO</name>
<organism evidence="2 3">
    <name type="scientific">Flavobacterium soyangense</name>
    <dbReference type="NCBI Taxonomy" id="2023265"/>
    <lineage>
        <taxon>Bacteria</taxon>
        <taxon>Pseudomonadati</taxon>
        <taxon>Bacteroidota</taxon>
        <taxon>Flavobacteriia</taxon>
        <taxon>Flavobacteriales</taxon>
        <taxon>Flavobacteriaceae</taxon>
        <taxon>Flavobacterium</taxon>
    </lineage>
</organism>
<protein>
    <submittedName>
        <fullName evidence="2">Transposase</fullName>
    </submittedName>
</protein>
<evidence type="ECO:0000259" key="1">
    <source>
        <dbReference type="SMART" id="SM01321"/>
    </source>
</evidence>
<evidence type="ECO:0000313" key="3">
    <source>
        <dbReference type="Proteomes" id="UP000646211"/>
    </source>
</evidence>
<sequence length="193" mass="23143">MQTIQPLENGKYYHIYNRGINSSILFKENGNYEYFLKLYDVHIEPIAETYAWCLMKNHFHFLIRIKDADEIKTEKKIQPSQSFSNLFNAYTKAFNKKYNRHGALFERPFRRKSIESENYFQNGIVYIHNNPVHHNYCEHPLDYPWSSYSTCLTNQPTKLKRKEVIEIFDDIENFKYIHEIKSNGLPIETFLGI</sequence>
<feature type="domain" description="Transposase IS200-like" evidence="1">
    <location>
        <begin position="8"/>
        <end position="130"/>
    </location>
</feature>